<evidence type="ECO:0000313" key="1">
    <source>
        <dbReference type="EMBL" id="KAK3683241.1"/>
    </source>
</evidence>
<sequence>METLDRALRTDILEAIEPDVVKQIISLKPFCQIDGAFNVRDLSDAKYTGSKSGYIFRSGSLERLTEKGKQDIDDLGIKTVVNLRSQKDFANNPDPVIDGVDILLAPTDPDASKGMRWEDCTFMDLWMLEEDEAFKKQCLCTVLGHIWDCPDRPFLLHCNAGKDRTGVTAALILALAGLPSDYISRDYALTRIGVELVRDFLLGKLTGGKELDLRNIPAFRDIAGCTADSMASLLQKIEERHGGVETYVKQVLCYSDHDVDQMRASLRG</sequence>
<dbReference type="EMBL" id="JAUTXU010000355">
    <property type="protein sequence ID" value="KAK3683241.1"/>
    <property type="molecule type" value="Genomic_DNA"/>
</dbReference>
<accession>A0ACC3MBD3</accession>
<reference evidence="1" key="1">
    <citation type="submission" date="2023-07" db="EMBL/GenBank/DDBJ databases">
        <title>Black Yeasts Isolated from many extreme environments.</title>
        <authorList>
            <person name="Coleine C."/>
            <person name="Stajich J.E."/>
            <person name="Selbmann L."/>
        </authorList>
    </citation>
    <scope>NUCLEOTIDE SEQUENCE</scope>
    <source>
        <strain evidence="1">CCFEE 5714</strain>
    </source>
</reference>
<comment type="caution">
    <text evidence="1">The sequence shown here is derived from an EMBL/GenBank/DDBJ whole genome shotgun (WGS) entry which is preliminary data.</text>
</comment>
<dbReference type="Proteomes" id="UP001281147">
    <property type="component" value="Unassembled WGS sequence"/>
</dbReference>
<name>A0ACC3MBD3_9PEZI</name>
<protein>
    <submittedName>
        <fullName evidence="1">Uncharacterized protein</fullName>
    </submittedName>
</protein>
<gene>
    <name evidence="1" type="ORF">LTR37_020416</name>
</gene>
<evidence type="ECO:0000313" key="2">
    <source>
        <dbReference type="Proteomes" id="UP001281147"/>
    </source>
</evidence>
<keyword evidence="2" id="KW-1185">Reference proteome</keyword>
<organism evidence="1 2">
    <name type="scientific">Vermiconidia calcicola</name>
    <dbReference type="NCBI Taxonomy" id="1690605"/>
    <lineage>
        <taxon>Eukaryota</taxon>
        <taxon>Fungi</taxon>
        <taxon>Dikarya</taxon>
        <taxon>Ascomycota</taxon>
        <taxon>Pezizomycotina</taxon>
        <taxon>Dothideomycetes</taxon>
        <taxon>Dothideomycetidae</taxon>
        <taxon>Mycosphaerellales</taxon>
        <taxon>Extremaceae</taxon>
        <taxon>Vermiconidia</taxon>
    </lineage>
</organism>
<proteinExistence type="predicted"/>